<comment type="cofactor">
    <cofactor evidence="3">
        <name>Fe(2+)</name>
        <dbReference type="ChEBI" id="CHEBI:29033"/>
    </cofactor>
</comment>
<protein>
    <recommendedName>
        <fullName evidence="7">mannonate dehydratase</fullName>
        <ecNumber evidence="7">4.2.1.8</ecNumber>
    </recommendedName>
</protein>
<evidence type="ECO:0000256" key="5">
    <source>
        <dbReference type="ARBA" id="ARBA00004892"/>
    </source>
</evidence>
<evidence type="ECO:0000256" key="1">
    <source>
        <dbReference type="ARBA" id="ARBA00001794"/>
    </source>
</evidence>
<reference evidence="11" key="1">
    <citation type="submission" date="2023-07" db="EMBL/GenBank/DDBJ databases">
        <title>Fictibacillus sp. isolated from freshwater pond.</title>
        <authorList>
            <person name="Kirdat K."/>
            <person name="Bhat A."/>
            <person name="Mourya A."/>
            <person name="Yadav A."/>
        </authorList>
    </citation>
    <scope>NUCLEOTIDE SEQUENCE</scope>
    <source>
        <strain evidence="11">NE201</strain>
    </source>
</reference>
<comment type="catalytic activity">
    <reaction evidence="1">
        <text>D-mannonate = 2-dehydro-3-deoxy-D-gluconate + H2O</text>
        <dbReference type="Rhea" id="RHEA:20097"/>
        <dbReference type="ChEBI" id="CHEBI:15377"/>
        <dbReference type="ChEBI" id="CHEBI:17767"/>
        <dbReference type="ChEBI" id="CHEBI:57990"/>
        <dbReference type="EC" id="4.2.1.8"/>
    </reaction>
</comment>
<evidence type="ECO:0000256" key="3">
    <source>
        <dbReference type="ARBA" id="ARBA00001954"/>
    </source>
</evidence>
<proteinExistence type="inferred from homology"/>
<evidence type="ECO:0000256" key="2">
    <source>
        <dbReference type="ARBA" id="ARBA00001936"/>
    </source>
</evidence>
<keyword evidence="9" id="KW-0464">Manganese</keyword>
<dbReference type="InterPro" id="IPR004628">
    <property type="entry name" value="Man_deHydtase"/>
</dbReference>
<comment type="caution">
    <text evidence="11">The sequence shown here is derived from an EMBL/GenBank/DDBJ whole genome shotgun (WGS) entry which is preliminary data.</text>
</comment>
<keyword evidence="12" id="KW-1185">Reference proteome</keyword>
<evidence type="ECO:0000256" key="4">
    <source>
        <dbReference type="ARBA" id="ARBA00002713"/>
    </source>
</evidence>
<gene>
    <name evidence="11" type="ORF">QYB97_11870</name>
</gene>
<organism evidence="11 12">
    <name type="scientific">Fictibacillus fluitans</name>
    <dbReference type="NCBI Taxonomy" id="3058422"/>
    <lineage>
        <taxon>Bacteria</taxon>
        <taxon>Bacillati</taxon>
        <taxon>Bacillota</taxon>
        <taxon>Bacilli</taxon>
        <taxon>Bacillales</taxon>
        <taxon>Fictibacillaceae</taxon>
        <taxon>Fictibacillus</taxon>
    </lineage>
</organism>
<dbReference type="InterPro" id="IPR036237">
    <property type="entry name" value="Xyl_isomerase-like_sf"/>
</dbReference>
<keyword evidence="10 11" id="KW-0456">Lyase</keyword>
<comment type="cofactor">
    <cofactor evidence="2">
        <name>Mn(2+)</name>
        <dbReference type="ChEBI" id="CHEBI:29035"/>
    </cofactor>
</comment>
<accession>A0ABT8HY56</accession>
<dbReference type="Gene3D" id="3.20.20.150">
    <property type="entry name" value="Divalent-metal-dependent TIM barrel enzymes"/>
    <property type="match status" value="1"/>
</dbReference>
<keyword evidence="8" id="KW-0408">Iron</keyword>
<dbReference type="EC" id="4.2.1.8" evidence="7"/>
<dbReference type="PANTHER" id="PTHR30387:SF2">
    <property type="entry name" value="MANNONATE DEHYDRATASE"/>
    <property type="match status" value="1"/>
</dbReference>
<comment type="similarity">
    <text evidence="6">Belongs to the mannonate dehydratase family.</text>
</comment>
<dbReference type="EMBL" id="JAUHTR010000005">
    <property type="protein sequence ID" value="MDN4525182.1"/>
    <property type="molecule type" value="Genomic_DNA"/>
</dbReference>
<comment type="function">
    <text evidence="4">Catalyzes the dehydration of D-mannonate.</text>
</comment>
<evidence type="ECO:0000256" key="7">
    <source>
        <dbReference type="ARBA" id="ARBA00012927"/>
    </source>
</evidence>
<evidence type="ECO:0000256" key="8">
    <source>
        <dbReference type="ARBA" id="ARBA00023004"/>
    </source>
</evidence>
<evidence type="ECO:0000313" key="12">
    <source>
        <dbReference type="Proteomes" id="UP001172721"/>
    </source>
</evidence>
<name>A0ABT8HY56_9BACL</name>
<evidence type="ECO:0000313" key="11">
    <source>
        <dbReference type="EMBL" id="MDN4525182.1"/>
    </source>
</evidence>
<evidence type="ECO:0000256" key="10">
    <source>
        <dbReference type="ARBA" id="ARBA00023239"/>
    </source>
</evidence>
<dbReference type="GO" id="GO:0008927">
    <property type="term" value="F:mannonate dehydratase activity"/>
    <property type="evidence" value="ECO:0007669"/>
    <property type="project" value="UniProtKB-EC"/>
</dbReference>
<comment type="pathway">
    <text evidence="5">Carbohydrate metabolism; pentose and glucuronate interconversion.</text>
</comment>
<dbReference type="Pfam" id="PF03786">
    <property type="entry name" value="UxuA"/>
    <property type="match status" value="1"/>
</dbReference>
<dbReference type="Proteomes" id="UP001172721">
    <property type="component" value="Unassembled WGS sequence"/>
</dbReference>
<dbReference type="RefSeq" id="WP_301166219.1">
    <property type="nucleotide sequence ID" value="NZ_JAUHTR010000005.1"/>
</dbReference>
<sequence>MKIGLGFHQKLLTKQNFRFARQMGATHVVAHLTDYHTHPMDLELHRKMYSYENLKKLKSEMNEEGLEFHAIENFCPAHWHDVLLDGPKKQEQLEYLKKIIQSMGEVGIPILGYNFSIAGVWGLTEKNVARGKAKTAVFHTPQETPIPNGTIWNISYDQLAEAGEFPPITHKQLWQRLEYFLSELLPVAEDAGVIMAAHPDDPPLETLRGHARLVYKPSLYQKLLDIVPSPNNRLEFCLGTIQEMTEGDLYDTIEQYANKIGYIHFRNVRGKVPQYEEVFLDEGDIDMIKALKLLKKHNYQGVLIPDHTPSTDCDAPWHAGMAFALGYMRAAINSLNHEA</sequence>
<dbReference type="PANTHER" id="PTHR30387">
    <property type="entry name" value="MANNONATE DEHYDRATASE"/>
    <property type="match status" value="1"/>
</dbReference>
<evidence type="ECO:0000256" key="6">
    <source>
        <dbReference type="ARBA" id="ARBA00007389"/>
    </source>
</evidence>
<evidence type="ECO:0000256" key="9">
    <source>
        <dbReference type="ARBA" id="ARBA00023211"/>
    </source>
</evidence>
<dbReference type="SUPFAM" id="SSF51658">
    <property type="entry name" value="Xylose isomerase-like"/>
    <property type="match status" value="1"/>
</dbReference>